<accession>H1VZF2</accession>
<evidence type="ECO:0000313" key="1">
    <source>
        <dbReference type="EMBL" id="CCF45614.1"/>
    </source>
</evidence>
<sequence length="112" mass="11690">MMIGSSSVEDSSSSDSQLLSLRGISRATAGFRCGLSDLESSVTTVVSALALPFESMVNLTAVRMRGVAASGIDVRLERRDCCCCFRGDILPEGRLGGRFEPTAGPLVTCGLG</sequence>
<evidence type="ECO:0000313" key="2">
    <source>
        <dbReference type="Proteomes" id="UP000007174"/>
    </source>
</evidence>
<gene>
    <name evidence="1" type="ORF">CH063_00567</name>
</gene>
<dbReference type="HOGENOM" id="CLU_2145700_0_0_1"/>
<dbReference type="AlphaFoldDB" id="H1VZF2"/>
<reference evidence="2" key="1">
    <citation type="journal article" date="2012" name="Nat. Genet.">
        <title>Lifestyle transitions in plant pathogenic Colletotrichum fungi deciphered by genome and transcriptome analyses.</title>
        <authorList>
            <person name="O'Connell R.J."/>
            <person name="Thon M.R."/>
            <person name="Hacquard S."/>
            <person name="Amyotte S.G."/>
            <person name="Kleemann J."/>
            <person name="Torres M.F."/>
            <person name="Damm U."/>
            <person name="Buiate E.A."/>
            <person name="Epstein L."/>
            <person name="Alkan N."/>
            <person name="Altmueller J."/>
            <person name="Alvarado-Balderrama L."/>
            <person name="Bauser C.A."/>
            <person name="Becker C."/>
            <person name="Birren B.W."/>
            <person name="Chen Z."/>
            <person name="Choi J."/>
            <person name="Crouch J.A."/>
            <person name="Duvick J.P."/>
            <person name="Farman M.A."/>
            <person name="Gan P."/>
            <person name="Heiman D."/>
            <person name="Henrissat B."/>
            <person name="Howard R.J."/>
            <person name="Kabbage M."/>
            <person name="Koch C."/>
            <person name="Kracher B."/>
            <person name="Kubo Y."/>
            <person name="Law A.D."/>
            <person name="Lebrun M.-H."/>
            <person name="Lee Y.-H."/>
            <person name="Miyara I."/>
            <person name="Moore N."/>
            <person name="Neumann U."/>
            <person name="Nordstroem K."/>
            <person name="Panaccione D.G."/>
            <person name="Panstruga R."/>
            <person name="Place M."/>
            <person name="Proctor R.H."/>
            <person name="Prusky D."/>
            <person name="Rech G."/>
            <person name="Reinhardt R."/>
            <person name="Rollins J.A."/>
            <person name="Rounsley S."/>
            <person name="Schardl C.L."/>
            <person name="Schwartz D.C."/>
            <person name="Shenoy N."/>
            <person name="Shirasu K."/>
            <person name="Sikhakolli U.R."/>
            <person name="Stueber K."/>
            <person name="Sukno S.A."/>
            <person name="Sweigard J.A."/>
            <person name="Takano Y."/>
            <person name="Takahara H."/>
            <person name="Trail F."/>
            <person name="van der Does H.C."/>
            <person name="Voll L.M."/>
            <person name="Will I."/>
            <person name="Young S."/>
            <person name="Zeng Q."/>
            <person name="Zhang J."/>
            <person name="Zhou S."/>
            <person name="Dickman M.B."/>
            <person name="Schulze-Lefert P."/>
            <person name="Ver Loren van Themaat E."/>
            <person name="Ma L.-J."/>
            <person name="Vaillancourt L.J."/>
        </authorList>
    </citation>
    <scope>NUCLEOTIDE SEQUENCE [LARGE SCALE GENOMIC DNA]</scope>
    <source>
        <strain evidence="2">IMI 349063</strain>
    </source>
</reference>
<protein>
    <submittedName>
        <fullName evidence="1">Uncharacterized protein</fullName>
    </submittedName>
</protein>
<dbReference type="Proteomes" id="UP000007174">
    <property type="component" value="Unassembled WGS sequence"/>
</dbReference>
<dbReference type="EMBL" id="CACQ02007901">
    <property type="protein sequence ID" value="CCF45614.1"/>
    <property type="molecule type" value="Genomic_DNA"/>
</dbReference>
<proteinExistence type="predicted"/>
<name>H1VZF2_COLHI</name>
<organism evidence="1 2">
    <name type="scientific">Colletotrichum higginsianum (strain IMI 349063)</name>
    <name type="common">Crucifer anthracnose fungus</name>
    <dbReference type="NCBI Taxonomy" id="759273"/>
    <lineage>
        <taxon>Eukaryota</taxon>
        <taxon>Fungi</taxon>
        <taxon>Dikarya</taxon>
        <taxon>Ascomycota</taxon>
        <taxon>Pezizomycotina</taxon>
        <taxon>Sordariomycetes</taxon>
        <taxon>Hypocreomycetidae</taxon>
        <taxon>Glomerellales</taxon>
        <taxon>Glomerellaceae</taxon>
        <taxon>Colletotrichum</taxon>
        <taxon>Colletotrichum destructivum species complex</taxon>
    </lineage>
</organism>